<name>A0A9W4T7D7_9GLOM</name>
<proteinExistence type="predicted"/>
<reference evidence="1" key="1">
    <citation type="submission" date="2022-08" db="EMBL/GenBank/DDBJ databases">
        <authorList>
            <person name="Kallberg Y."/>
            <person name="Tangrot J."/>
            <person name="Rosling A."/>
        </authorList>
    </citation>
    <scope>NUCLEOTIDE SEQUENCE</scope>
    <source>
        <strain evidence="1">Wild A</strain>
    </source>
</reference>
<comment type="caution">
    <text evidence="1">The sequence shown here is derived from an EMBL/GenBank/DDBJ whole genome shotgun (WGS) entry which is preliminary data.</text>
</comment>
<evidence type="ECO:0000313" key="1">
    <source>
        <dbReference type="EMBL" id="CAI2195218.1"/>
    </source>
</evidence>
<organism evidence="1 2">
    <name type="scientific">Funneliformis geosporum</name>
    <dbReference type="NCBI Taxonomy" id="1117311"/>
    <lineage>
        <taxon>Eukaryota</taxon>
        <taxon>Fungi</taxon>
        <taxon>Fungi incertae sedis</taxon>
        <taxon>Mucoromycota</taxon>
        <taxon>Glomeromycotina</taxon>
        <taxon>Glomeromycetes</taxon>
        <taxon>Glomerales</taxon>
        <taxon>Glomeraceae</taxon>
        <taxon>Funneliformis</taxon>
    </lineage>
</organism>
<evidence type="ECO:0000313" key="2">
    <source>
        <dbReference type="Proteomes" id="UP001153678"/>
    </source>
</evidence>
<dbReference type="EMBL" id="CAMKVN010012135">
    <property type="protein sequence ID" value="CAI2195218.1"/>
    <property type="molecule type" value="Genomic_DNA"/>
</dbReference>
<dbReference type="AlphaFoldDB" id="A0A9W4T7D7"/>
<protein>
    <submittedName>
        <fullName evidence="1">8908_t:CDS:1</fullName>
    </submittedName>
</protein>
<keyword evidence="2" id="KW-1185">Reference proteome</keyword>
<dbReference type="Proteomes" id="UP001153678">
    <property type="component" value="Unassembled WGS sequence"/>
</dbReference>
<sequence>SLEAISTVDRVNIVLPSDVESYSVKISDILLKCVASFRYSLGSMCYMGVEPPLMQ</sequence>
<feature type="non-terminal residue" evidence="1">
    <location>
        <position position="55"/>
    </location>
</feature>
<accession>A0A9W4T7D7</accession>
<gene>
    <name evidence="1" type="ORF">FWILDA_LOCUS16966</name>
</gene>